<dbReference type="InterPro" id="IPR036277">
    <property type="entry name" value="SMC_hinge_sf"/>
</dbReference>
<protein>
    <recommendedName>
        <fullName evidence="11">Structural maintenance of chromosomes protein</fullName>
    </recommendedName>
</protein>
<dbReference type="AlphaFoldDB" id="A0A0D2WGY2"/>
<organism evidence="15 16">
    <name type="scientific">Capsaspora owczarzaki (strain ATCC 30864)</name>
    <dbReference type="NCBI Taxonomy" id="595528"/>
    <lineage>
        <taxon>Eukaryota</taxon>
        <taxon>Filasterea</taxon>
        <taxon>Capsaspora</taxon>
    </lineage>
</organism>
<keyword evidence="9 11" id="KW-0539">Nucleus</keyword>
<dbReference type="Gene3D" id="3.30.70.1620">
    <property type="match status" value="1"/>
</dbReference>
<dbReference type="Gene3D" id="1.20.1060.20">
    <property type="match status" value="1"/>
</dbReference>
<keyword evidence="5" id="KW-0498">Mitosis</keyword>
<dbReference type="eggNOG" id="KOG0933">
    <property type="taxonomic scope" value="Eukaryota"/>
</dbReference>
<dbReference type="FunFam" id="3.40.50.300:FF:000385">
    <property type="entry name" value="Structural maintenance of chromosomes 2"/>
    <property type="match status" value="1"/>
</dbReference>
<dbReference type="Gene3D" id="3.40.50.300">
    <property type="entry name" value="P-loop containing nucleotide triphosphate hydrolases"/>
    <property type="match status" value="2"/>
</dbReference>
<dbReference type="InterPro" id="IPR010935">
    <property type="entry name" value="SMC_hinge"/>
</dbReference>
<dbReference type="GO" id="GO:0030261">
    <property type="term" value="P:chromosome condensation"/>
    <property type="evidence" value="ECO:0007669"/>
    <property type="project" value="UniProtKB-KW"/>
</dbReference>
<dbReference type="SUPFAM" id="SSF52540">
    <property type="entry name" value="P-loop containing nucleoside triphosphate hydrolases"/>
    <property type="match status" value="1"/>
</dbReference>
<evidence type="ECO:0000256" key="1">
    <source>
        <dbReference type="ARBA" id="ARBA00004123"/>
    </source>
</evidence>
<dbReference type="Pfam" id="PF02463">
    <property type="entry name" value="SMC_N"/>
    <property type="match status" value="1"/>
</dbReference>
<dbReference type="SUPFAM" id="SSF75553">
    <property type="entry name" value="Smc hinge domain"/>
    <property type="match status" value="1"/>
</dbReference>
<dbReference type="GO" id="GO:0051301">
    <property type="term" value="P:cell division"/>
    <property type="evidence" value="ECO:0007669"/>
    <property type="project" value="UniProtKB-KW"/>
</dbReference>
<feature type="region of interest" description="Disordered" evidence="13">
    <location>
        <begin position="1176"/>
        <end position="1253"/>
    </location>
</feature>
<evidence type="ECO:0000256" key="4">
    <source>
        <dbReference type="ARBA" id="ARBA00022741"/>
    </source>
</evidence>
<dbReference type="SMART" id="SM00968">
    <property type="entry name" value="SMC_hinge"/>
    <property type="match status" value="1"/>
</dbReference>
<dbReference type="OMA" id="THNKIAM"/>
<dbReference type="InterPro" id="IPR024704">
    <property type="entry name" value="SMC"/>
</dbReference>
<dbReference type="PANTHER" id="PTHR43977">
    <property type="entry name" value="STRUCTURAL MAINTENANCE OF CHROMOSOMES PROTEIN 3"/>
    <property type="match status" value="1"/>
</dbReference>
<comment type="subcellular location">
    <subcellularLocation>
        <location evidence="1 11">Nucleus</location>
    </subcellularLocation>
</comment>
<dbReference type="Proteomes" id="UP000008743">
    <property type="component" value="Unassembled WGS sequence"/>
</dbReference>
<dbReference type="GO" id="GO:0005694">
    <property type="term" value="C:chromosome"/>
    <property type="evidence" value="ECO:0007669"/>
    <property type="project" value="InterPro"/>
</dbReference>
<name>A0A0D2WGY2_CAPO3</name>
<evidence type="ECO:0000256" key="13">
    <source>
        <dbReference type="SAM" id="MobiDB-lite"/>
    </source>
</evidence>
<evidence type="ECO:0000256" key="11">
    <source>
        <dbReference type="PIRNR" id="PIRNR005719"/>
    </source>
</evidence>
<sequence>MHLHEIIIEGFKSYAQRTTVGPFDERFNAITGLNGSGKSNILDSICFVLGISNLTQVRAGNLQELVYKQGQAGVTKATVTIVFDNMDKKSSPVGYEDSDQITVTRQVIIGGRNKYLINGVNAQQQRVQNLFHSVQLNVNNPHFLIMQGRITKVLNMKPPEVLSMIEEAAGTRMFENKKEAAIKTIEKKEKKVEEINKVLNEEITPTLEKLRKERSVYLEYQKTQTECDQLARFVIAFDYSNADRAVHESTSELQQAKEETERLKLTSRNKESKAIDLEQTIAVLAHKRDQESGGSLQDLDRHVADLSKELVKANSAATNRKEVLESERKGKASLLKARKDLDAAIVAKVGEKDSATAALQAAKQESDQATQQVEQLQRRAHGFSSDNGTGRVKTFADELMEAKQDATAAVTEQKEAKIKIAHSQSELVKKEKDTKATEKEYSKVQTELEQCNASIASFEAKLAEANVDPKRESELGAAKAKEQAIVTELKDKCDALSAKVAALNFNYSDPEPNFDRSTVKGLVATLVTVDKPQVNATALEITAGGRLYNVVVDRDSTAQKLLSNGRLKKRVTIIPLNKIQGSRLPQDKVKLAEREVGKENVSLALSLVGYDEELEAAMTYVFGSTLVCKTLEMARRITFNNNIRARTVTLDGDVCEASGTLTGGSTTPASSSVLNQLAELQTLREQLQTAEARLKKITEELAALRAANERTSKTSRDLDLARHQSTLLQKRLQQNSHHAVLEEITRLRAEIARLEQVLVDAAAREKAANARSVRIEGDMQSFNSKHNSEVKKAEAEISKAKTAATKAAEAAKTKQGQLEMIELELTELQKELAQAIEQLAQSEQAIEAAAQEVEQAETTLAAKREAYDAAKLDLQRKKEKISATDSEIAALTREAEACRKACTDADIDLKKVQHNVTQMQQTLKEATKLVERLLTKHEWIATEKAFFGAKNMPYDFSEQDPEAARRRLLKLEETQQKLQKSINMKVLNMFGKAEQEYNDLMKKKKIVENDKSKIEAAIQELDVKKNEALKKTFEQVNRDFGSIFSTLLPGTNAKLSPPEGQSVLSGLEVKVAFGGVWKESLTELSGGQRSLVALSLILSLLLFKPAPMYILDEVDAALDLSHTQNIGNMLRTHFSQSQFIVVSLKDGMFNNANVLFKTKFVDGVSTVSRTVQLQKQLPRAQQQNRGFKPVPAIASGSNTTSAPAATSAETDDLLNDSEEDDDENMPKNKGKGAAKPRSKATGASQNRAAAMRL</sequence>
<evidence type="ECO:0000256" key="6">
    <source>
        <dbReference type="ARBA" id="ARBA00022840"/>
    </source>
</evidence>
<feature type="coiled-coil region" evidence="12">
    <location>
        <begin position="239"/>
        <end position="316"/>
    </location>
</feature>
<reference evidence="16" key="1">
    <citation type="submission" date="2011-02" db="EMBL/GenBank/DDBJ databases">
        <title>The Genome Sequence of Capsaspora owczarzaki ATCC 30864.</title>
        <authorList>
            <person name="Russ C."/>
            <person name="Cuomo C."/>
            <person name="Burger G."/>
            <person name="Gray M.W."/>
            <person name="Holland P.W.H."/>
            <person name="King N."/>
            <person name="Lang F.B.F."/>
            <person name="Roger A.J."/>
            <person name="Ruiz-Trillo I."/>
            <person name="Young S.K."/>
            <person name="Zeng Q."/>
            <person name="Gargeya S."/>
            <person name="Alvarado L."/>
            <person name="Berlin A."/>
            <person name="Chapman S.B."/>
            <person name="Chen Z."/>
            <person name="Freedman E."/>
            <person name="Gellesch M."/>
            <person name="Goldberg J."/>
            <person name="Griggs A."/>
            <person name="Gujja S."/>
            <person name="Heilman E."/>
            <person name="Heiman D."/>
            <person name="Howarth C."/>
            <person name="Mehta T."/>
            <person name="Neiman D."/>
            <person name="Pearson M."/>
            <person name="Roberts A."/>
            <person name="Saif S."/>
            <person name="Shea T."/>
            <person name="Shenoy N."/>
            <person name="Sisk P."/>
            <person name="Stolte C."/>
            <person name="Sykes S."/>
            <person name="White J."/>
            <person name="Yandava C."/>
            <person name="Haas B."/>
            <person name="Nusbaum C."/>
            <person name="Birren B."/>
        </authorList>
    </citation>
    <scope>NUCLEOTIDE SEQUENCE</scope>
    <source>
        <strain evidence="16">ATCC 30864</strain>
    </source>
</reference>
<evidence type="ECO:0000259" key="14">
    <source>
        <dbReference type="SMART" id="SM00968"/>
    </source>
</evidence>
<dbReference type="InterPro" id="IPR027120">
    <property type="entry name" value="Smc2_ABC"/>
</dbReference>
<dbReference type="FunFam" id="3.40.50.300:FF:000278">
    <property type="entry name" value="Structural maintenance of chromosomes 2"/>
    <property type="match status" value="1"/>
</dbReference>
<dbReference type="PhylomeDB" id="A0A0D2WGY2"/>
<evidence type="ECO:0000256" key="3">
    <source>
        <dbReference type="ARBA" id="ARBA00022618"/>
    </source>
</evidence>
<dbReference type="STRING" id="595528.A0A0D2WGY2"/>
<dbReference type="InParanoid" id="A0A0D2WGY2"/>
<evidence type="ECO:0000256" key="9">
    <source>
        <dbReference type="ARBA" id="ARBA00023242"/>
    </source>
</evidence>
<dbReference type="FunCoup" id="A0A0D2WGY2">
    <property type="interactions" value="633"/>
</dbReference>
<dbReference type="CDD" id="cd03273">
    <property type="entry name" value="ABC_SMC2_euk"/>
    <property type="match status" value="1"/>
</dbReference>
<evidence type="ECO:0000313" key="15">
    <source>
        <dbReference type="EMBL" id="KJE88760.1"/>
    </source>
</evidence>
<keyword evidence="3" id="KW-0132">Cell division</keyword>
<proteinExistence type="inferred from homology"/>
<keyword evidence="4" id="KW-0547">Nucleotide-binding</keyword>
<feature type="coiled-coil region" evidence="12">
    <location>
        <begin position="990"/>
        <end position="1031"/>
    </location>
</feature>
<dbReference type="GO" id="GO:0016887">
    <property type="term" value="F:ATP hydrolysis activity"/>
    <property type="evidence" value="ECO:0007669"/>
    <property type="project" value="InterPro"/>
</dbReference>
<feature type="compositionally biased region" description="Low complexity" evidence="13">
    <location>
        <begin position="1194"/>
        <end position="1208"/>
    </location>
</feature>
<comment type="similarity">
    <text evidence="2">Belongs to the SMC family. SMC2 subfamily.</text>
</comment>
<accession>A0A0D2WGY2</accession>
<evidence type="ECO:0000256" key="5">
    <source>
        <dbReference type="ARBA" id="ARBA00022776"/>
    </source>
</evidence>
<dbReference type="EMBL" id="KE346360">
    <property type="protein sequence ID" value="KJE88760.1"/>
    <property type="molecule type" value="Genomic_DNA"/>
</dbReference>
<evidence type="ECO:0000256" key="7">
    <source>
        <dbReference type="ARBA" id="ARBA00023054"/>
    </source>
</evidence>
<feature type="coiled-coil region" evidence="12">
    <location>
        <begin position="673"/>
        <end position="936"/>
    </location>
</feature>
<feature type="domain" description="SMC hinge" evidence="14">
    <location>
        <begin position="517"/>
        <end position="638"/>
    </location>
</feature>
<gene>
    <name evidence="15" type="ORF">CAOG_000350</name>
</gene>
<evidence type="ECO:0000256" key="10">
    <source>
        <dbReference type="ARBA" id="ARBA00023306"/>
    </source>
</evidence>
<evidence type="ECO:0000313" key="16">
    <source>
        <dbReference type="Proteomes" id="UP000008743"/>
    </source>
</evidence>
<keyword evidence="16" id="KW-1185">Reference proteome</keyword>
<dbReference type="OrthoDB" id="10255539at2759"/>
<dbReference type="RefSeq" id="XP_004365221.1">
    <property type="nucleotide sequence ID" value="XM_004365164.2"/>
</dbReference>
<dbReference type="InterPro" id="IPR003395">
    <property type="entry name" value="RecF/RecN/SMC_N"/>
</dbReference>
<evidence type="ECO:0000256" key="2">
    <source>
        <dbReference type="ARBA" id="ARBA00005231"/>
    </source>
</evidence>
<dbReference type="Pfam" id="PF06470">
    <property type="entry name" value="SMC_hinge"/>
    <property type="match status" value="1"/>
</dbReference>
<feature type="coiled-coil region" evidence="12">
    <location>
        <begin position="441"/>
        <end position="468"/>
    </location>
</feature>
<evidence type="ECO:0000256" key="12">
    <source>
        <dbReference type="SAM" id="Coils"/>
    </source>
</evidence>
<evidence type="ECO:0000256" key="8">
    <source>
        <dbReference type="ARBA" id="ARBA00023067"/>
    </source>
</evidence>
<keyword evidence="8" id="KW-0226">DNA condensation</keyword>
<keyword evidence="7 12" id="KW-0175">Coiled coil</keyword>
<dbReference type="InterPro" id="IPR027417">
    <property type="entry name" value="P-loop_NTPase"/>
</dbReference>
<feature type="compositionally biased region" description="Acidic residues" evidence="13">
    <location>
        <begin position="1209"/>
        <end position="1223"/>
    </location>
</feature>
<feature type="compositionally biased region" description="Basic residues" evidence="13">
    <location>
        <begin position="1228"/>
        <end position="1238"/>
    </location>
</feature>
<keyword evidence="6" id="KW-0067">ATP-binding</keyword>
<feature type="coiled-coil region" evidence="12">
    <location>
        <begin position="352"/>
        <end position="416"/>
    </location>
</feature>
<dbReference type="GO" id="GO:0005524">
    <property type="term" value="F:ATP binding"/>
    <property type="evidence" value="ECO:0007669"/>
    <property type="project" value="UniProtKB-KW"/>
</dbReference>
<dbReference type="PIRSF" id="PIRSF005719">
    <property type="entry name" value="SMC"/>
    <property type="match status" value="1"/>
</dbReference>
<keyword evidence="10" id="KW-0131">Cell cycle</keyword>
<dbReference type="GO" id="GO:0005634">
    <property type="term" value="C:nucleus"/>
    <property type="evidence" value="ECO:0007669"/>
    <property type="project" value="UniProtKB-SubCell"/>
</dbReference>